<evidence type="ECO:0000313" key="3">
    <source>
        <dbReference type="Proteomes" id="UP000680866"/>
    </source>
</evidence>
<reference evidence="2" key="1">
    <citation type="submission" date="2020-08" db="EMBL/GenBank/DDBJ databases">
        <title>Whole genome shotgun sequence of Polymorphospora rubra NBRC 101157.</title>
        <authorList>
            <person name="Komaki H."/>
            <person name="Tamura T."/>
        </authorList>
    </citation>
    <scope>NUCLEOTIDE SEQUENCE</scope>
    <source>
        <strain evidence="2">NBRC 101157</strain>
    </source>
</reference>
<name>A0A810N2V3_9ACTN</name>
<evidence type="ECO:0000313" key="2">
    <source>
        <dbReference type="EMBL" id="BCJ66063.1"/>
    </source>
</evidence>
<feature type="region of interest" description="Disordered" evidence="1">
    <location>
        <begin position="91"/>
        <end position="135"/>
    </location>
</feature>
<gene>
    <name evidence="2" type="ORF">Prubr_30840</name>
</gene>
<dbReference type="Proteomes" id="UP000680866">
    <property type="component" value="Chromosome"/>
</dbReference>
<evidence type="ECO:0000256" key="1">
    <source>
        <dbReference type="SAM" id="MobiDB-lite"/>
    </source>
</evidence>
<dbReference type="RefSeq" id="WP_212825925.1">
    <property type="nucleotide sequence ID" value="NZ_AP023359.1"/>
</dbReference>
<feature type="region of interest" description="Disordered" evidence="1">
    <location>
        <begin position="16"/>
        <end position="43"/>
    </location>
</feature>
<accession>A0A810N2V3</accession>
<organism evidence="2 3">
    <name type="scientific">Polymorphospora rubra</name>
    <dbReference type="NCBI Taxonomy" id="338584"/>
    <lineage>
        <taxon>Bacteria</taxon>
        <taxon>Bacillati</taxon>
        <taxon>Actinomycetota</taxon>
        <taxon>Actinomycetes</taxon>
        <taxon>Micromonosporales</taxon>
        <taxon>Micromonosporaceae</taxon>
        <taxon>Polymorphospora</taxon>
    </lineage>
</organism>
<dbReference type="EMBL" id="AP023359">
    <property type="protein sequence ID" value="BCJ66063.1"/>
    <property type="molecule type" value="Genomic_DNA"/>
</dbReference>
<proteinExistence type="predicted"/>
<dbReference type="KEGG" id="pry:Prubr_30840"/>
<keyword evidence="3" id="KW-1185">Reference proteome</keyword>
<feature type="compositionally biased region" description="Low complexity" evidence="1">
    <location>
        <begin position="107"/>
        <end position="128"/>
    </location>
</feature>
<sequence>MRGELDDALARLARRDELKRRLAAEPPPAPGQPVTTQPAPPTPVDEVTAAVRQVVSRHPDMAVTLSVHTGSSAALLRVQWTAGEVTVTVGPATTDVRSPAPAPAQPPAAGAGPPAWPAGAGQPWAGPADSAATGRSAARLANLIRSDPSLLDGYENQR</sequence>
<dbReference type="AlphaFoldDB" id="A0A810N2V3"/>
<protein>
    <submittedName>
        <fullName evidence="2">Uncharacterized protein</fullName>
    </submittedName>
</protein>